<dbReference type="EMBL" id="WKKF01000005">
    <property type="protein sequence ID" value="MRX55561.1"/>
    <property type="molecule type" value="Genomic_DNA"/>
</dbReference>
<proteinExistence type="inferred from homology"/>
<dbReference type="Proteomes" id="UP000441585">
    <property type="component" value="Unassembled WGS sequence"/>
</dbReference>
<dbReference type="RefSeq" id="WP_154319112.1">
    <property type="nucleotide sequence ID" value="NZ_CAJGAA010000006.1"/>
</dbReference>
<organism evidence="3 4">
    <name type="scientific">Metabacillus idriensis</name>
    <dbReference type="NCBI Taxonomy" id="324768"/>
    <lineage>
        <taxon>Bacteria</taxon>
        <taxon>Bacillati</taxon>
        <taxon>Bacillota</taxon>
        <taxon>Bacilli</taxon>
        <taxon>Bacillales</taxon>
        <taxon>Bacillaceae</taxon>
        <taxon>Metabacillus</taxon>
    </lineage>
</organism>
<comment type="caution">
    <text evidence="3">The sequence shown here is derived from an EMBL/GenBank/DDBJ whole genome shotgun (WGS) entry which is preliminary data.</text>
</comment>
<dbReference type="InterPro" id="IPR015797">
    <property type="entry name" value="NUDIX_hydrolase-like_dom_sf"/>
</dbReference>
<sequence length="148" mass="16544">MFVVNVEGAVFKDGRWLIIERSMMEKHAPGQLSLAGGKVEQEGVSSNILERTLKREIEEETGIEISEDMSYVHSTSFVSDDGVHVVDVVFLCEHKSGRPYAKSEDEVTSAAWMTFEEVMANEAAPPWLKNSIQLSNSIRLKKETGQIL</sequence>
<dbReference type="PANTHER" id="PTHR43736:SF1">
    <property type="entry name" value="DIHYDRONEOPTERIN TRIPHOSPHATE DIPHOSPHATASE"/>
    <property type="match status" value="1"/>
</dbReference>
<dbReference type="SUPFAM" id="SSF55811">
    <property type="entry name" value="Nudix"/>
    <property type="match status" value="1"/>
</dbReference>
<gene>
    <name evidence="3" type="ORF">GJU41_16490</name>
</gene>
<evidence type="ECO:0000259" key="2">
    <source>
        <dbReference type="PROSITE" id="PS51462"/>
    </source>
</evidence>
<dbReference type="PANTHER" id="PTHR43736">
    <property type="entry name" value="ADP-RIBOSE PYROPHOSPHATASE"/>
    <property type="match status" value="1"/>
</dbReference>
<evidence type="ECO:0000313" key="3">
    <source>
        <dbReference type="EMBL" id="MRX55561.1"/>
    </source>
</evidence>
<evidence type="ECO:0000256" key="1">
    <source>
        <dbReference type="ARBA" id="ARBA00005582"/>
    </source>
</evidence>
<feature type="domain" description="Nudix hydrolase" evidence="2">
    <location>
        <begin position="1"/>
        <end position="136"/>
    </location>
</feature>
<dbReference type="InterPro" id="IPR000086">
    <property type="entry name" value="NUDIX_hydrolase_dom"/>
</dbReference>
<dbReference type="AlphaFoldDB" id="A0A6I2MGI0"/>
<comment type="similarity">
    <text evidence="1">Belongs to the Nudix hydrolase family.</text>
</comment>
<protein>
    <submittedName>
        <fullName evidence="3">NUDIX domain-containing protein</fullName>
    </submittedName>
</protein>
<reference evidence="3 4" key="1">
    <citation type="submission" date="2019-11" db="EMBL/GenBank/DDBJ databases">
        <title>Bacillus idriensis genome.</title>
        <authorList>
            <person name="Konopka E.N."/>
            <person name="Newman J.D."/>
        </authorList>
    </citation>
    <scope>NUCLEOTIDE SEQUENCE [LARGE SCALE GENOMIC DNA]</scope>
    <source>
        <strain evidence="3 4">DSM 19097</strain>
    </source>
</reference>
<accession>A0A6I2MGI0</accession>
<evidence type="ECO:0000313" key="4">
    <source>
        <dbReference type="Proteomes" id="UP000441585"/>
    </source>
</evidence>
<keyword evidence="4" id="KW-1185">Reference proteome</keyword>
<dbReference type="Gene3D" id="3.90.79.10">
    <property type="entry name" value="Nucleoside Triphosphate Pyrophosphohydrolase"/>
    <property type="match status" value="1"/>
</dbReference>
<dbReference type="Pfam" id="PF00293">
    <property type="entry name" value="NUDIX"/>
    <property type="match status" value="1"/>
</dbReference>
<name>A0A6I2MGI0_9BACI</name>
<dbReference type="PROSITE" id="PS51462">
    <property type="entry name" value="NUDIX"/>
    <property type="match status" value="1"/>
</dbReference>